<dbReference type="Gene3D" id="1.10.260.40">
    <property type="entry name" value="lambda repressor-like DNA-binding domains"/>
    <property type="match status" value="1"/>
</dbReference>
<dbReference type="SUPFAM" id="SSF47413">
    <property type="entry name" value="lambda repressor-like DNA-binding domains"/>
    <property type="match status" value="1"/>
</dbReference>
<keyword evidence="3" id="KW-1185">Reference proteome</keyword>
<comment type="caution">
    <text evidence="2">The sequence shown here is derived from an EMBL/GenBank/DDBJ whole genome shotgun (WGS) entry which is preliminary data.</text>
</comment>
<reference evidence="3" key="1">
    <citation type="submission" date="2017-11" db="EMBL/GenBank/DDBJ databases">
        <title>The draft genome sequence of Chromatocurvus sp. F02.</title>
        <authorList>
            <person name="Du Z.-J."/>
            <person name="Chang Y.-Q."/>
        </authorList>
    </citation>
    <scope>NUCLEOTIDE SEQUENCE [LARGE SCALE GENOMIC DNA]</scope>
    <source>
        <strain evidence="3">F02</strain>
    </source>
</reference>
<dbReference type="AlphaFoldDB" id="A0A2N5Y0G3"/>
<dbReference type="Proteomes" id="UP000234845">
    <property type="component" value="Unassembled WGS sequence"/>
</dbReference>
<dbReference type="GO" id="GO:0003677">
    <property type="term" value="F:DNA binding"/>
    <property type="evidence" value="ECO:0007669"/>
    <property type="project" value="InterPro"/>
</dbReference>
<dbReference type="PROSITE" id="PS50943">
    <property type="entry name" value="HTH_CROC1"/>
    <property type="match status" value="1"/>
</dbReference>
<evidence type="ECO:0000313" key="3">
    <source>
        <dbReference type="Proteomes" id="UP000234845"/>
    </source>
</evidence>
<protein>
    <submittedName>
        <fullName evidence="2">Transcriptional regulator</fullName>
    </submittedName>
</protein>
<dbReference type="EMBL" id="PKLZ01000010">
    <property type="protein sequence ID" value="PLW81876.1"/>
    <property type="molecule type" value="Genomic_DNA"/>
</dbReference>
<feature type="domain" description="HTH cro/C1-type" evidence="1">
    <location>
        <begin position="29"/>
        <end position="60"/>
    </location>
</feature>
<dbReference type="CDD" id="cd00093">
    <property type="entry name" value="HTH_XRE"/>
    <property type="match status" value="1"/>
</dbReference>
<name>A0A2N5Y0G3_9GAMM</name>
<dbReference type="RefSeq" id="WP_101522158.1">
    <property type="nucleotide sequence ID" value="NZ_PKLZ01000010.1"/>
</dbReference>
<dbReference type="InterPro" id="IPR001387">
    <property type="entry name" value="Cro/C1-type_HTH"/>
</dbReference>
<sequence>MISKKLVKGRSAVVFPKNRRLLEQLGENIKLACKRRGYTQVLISERTGLSRLTIRKIEKGDPGVSIGHYLTVLSVVGLAGDVTKVALDDELGHKLQDIKLMGRKTGSSS</sequence>
<dbReference type="Pfam" id="PF01381">
    <property type="entry name" value="HTH_3"/>
    <property type="match status" value="1"/>
</dbReference>
<accession>A0A2N5Y0G3</accession>
<dbReference type="InterPro" id="IPR010982">
    <property type="entry name" value="Lambda_DNA-bd_dom_sf"/>
</dbReference>
<evidence type="ECO:0000313" key="2">
    <source>
        <dbReference type="EMBL" id="PLW81876.1"/>
    </source>
</evidence>
<evidence type="ECO:0000259" key="1">
    <source>
        <dbReference type="PROSITE" id="PS50943"/>
    </source>
</evidence>
<organism evidence="2 3">
    <name type="scientific">Kineobactrum sediminis</name>
    <dbReference type="NCBI Taxonomy" id="1905677"/>
    <lineage>
        <taxon>Bacteria</taxon>
        <taxon>Pseudomonadati</taxon>
        <taxon>Pseudomonadota</taxon>
        <taxon>Gammaproteobacteria</taxon>
        <taxon>Cellvibrionales</taxon>
        <taxon>Halieaceae</taxon>
        <taxon>Kineobactrum</taxon>
    </lineage>
</organism>
<gene>
    <name evidence="2" type="ORF">CWI75_13530</name>
</gene>
<proteinExistence type="predicted"/>
<dbReference type="OrthoDB" id="5422231at2"/>